<evidence type="ECO:0000313" key="4">
    <source>
        <dbReference type="EMBL" id="MCP3428569.1"/>
    </source>
</evidence>
<evidence type="ECO:0000259" key="3">
    <source>
        <dbReference type="SMART" id="SM00089"/>
    </source>
</evidence>
<dbReference type="PROSITE" id="PS50194">
    <property type="entry name" value="FILAMIN_REPEAT"/>
    <property type="match status" value="1"/>
</dbReference>
<keyword evidence="5" id="KW-1185">Reference proteome</keyword>
<dbReference type="InterPro" id="IPR035986">
    <property type="entry name" value="PKD_dom_sf"/>
</dbReference>
<evidence type="ECO:0000313" key="5">
    <source>
        <dbReference type="Proteomes" id="UP001165413"/>
    </source>
</evidence>
<feature type="domain" description="PKD/Chitinase" evidence="3">
    <location>
        <begin position="140"/>
        <end position="225"/>
    </location>
</feature>
<evidence type="ECO:0000256" key="2">
    <source>
        <dbReference type="SAM" id="SignalP"/>
    </source>
</evidence>
<feature type="signal peptide" evidence="2">
    <location>
        <begin position="1"/>
        <end position="20"/>
    </location>
</feature>
<dbReference type="GO" id="GO:0016020">
    <property type="term" value="C:membrane"/>
    <property type="evidence" value="ECO:0007669"/>
    <property type="project" value="TreeGrafter"/>
</dbReference>
<sequence length="1120" mass="117802">MRTNNLVISIICLGWLSACGGGSSGSSPGPAPVTPNNSAPVANIASPQTVDLNETIVLDGTQSSDADNDSLTYAWSVISQPNSSDLSLSGDSASRASFIPSVAGQYVFGLQVNDGQVSSTLTTVTLTVNPPPTPPQAIPRADQTVSVGETVLLNGLASTAGNGGTLVYTWTLQNSPSGSNVQLENSSQPVLSFVPDVIGEYTFQLIVNNGQLISSPSAVSITAESADNPPQGKIPPALSARLGEKVFLDASFFTEQSGAPLTYSWNILEIPQNAQIELSDSQSIQPSFVPLLSGTYTFSVVASNGNKVSEPAVVQVNIASENLLPTADAGLDQSVLVNTLVQLDGANSADLDGDSLTYTWAFTGVPADQAVSLNNPSLISPSFTPNAVGDYTLSLIVNDGVTDSVADTVTISVVPLNRPPVAALNELSDITLGASVDLDGSQSTDFDGDSISFRWSLVTQPDDSQLDFSENTAQGFSFIPDVSGAYVVQLIVSDGALESIPVTQLFNVLPPNTAPVADAGFTQEGLQNSELTLDGSASFDPDGDALTFAWSVLEQPVGAAVELSDVTAVRPVFTPTELGTYIFALTVSDSVDVSTEVRISITVKPLNTLPVAKITGVSDGKVGAVIELSGETSFDLETPLTTYTWRLVGPEGSSTNLAATQGLTTSFTPDLAGAYEVFLRVNDGTQDSEEQSQVLTVTDVENSVNLPPTANAGNDQSVLVGQLVTLDGGLSSDIDGDTLAYNWSLTLKPEGSLTNLSNSTTVAPSFIPDLPGTYLVQLTVDDAQVRNERVTSNVASVVVIANLENSAPIAHAGDAQSLLQGTVVQLNGEQSTDPQGDTLTFAWRFVTRPESSVAELSNPQIADPVFTADVVGEYVLGLIVNDGEFDSPLEQVIVRVSAQNAPPIAKINEIENAYRYAPVTLDGSLSSDVNDDILSFSWSILVPGSTEFVGQDSQSAELTFTPVLPGQYTAILSVSDGEFSAQDQYTFDVTDNLTLLRANPIAPTQVNQLTIGQESFLTVVDTILVSQGEVLTIIDNLDLLAFGRDYTISNLRVQTSDSTLLYRPIVNIQDGQMITDGEALNILISSTLTNGELIEYRVQFTIAETGQQILLRYAVIVNAL</sequence>
<evidence type="ECO:0000256" key="1">
    <source>
        <dbReference type="SAM" id="MobiDB-lite"/>
    </source>
</evidence>
<dbReference type="GO" id="GO:0031410">
    <property type="term" value="C:cytoplasmic vesicle"/>
    <property type="evidence" value="ECO:0007669"/>
    <property type="project" value="TreeGrafter"/>
</dbReference>
<feature type="domain" description="PKD/Chitinase" evidence="3">
    <location>
        <begin position="326"/>
        <end position="416"/>
    </location>
</feature>
<gene>
    <name evidence="4" type="ORF">NLF92_06380</name>
</gene>
<dbReference type="PANTHER" id="PTHR46182">
    <property type="entry name" value="FI19480P1"/>
    <property type="match status" value="1"/>
</dbReference>
<organism evidence="4 5">
    <name type="scientific">Opacimonas viscosa</name>
    <dbReference type="NCBI Taxonomy" id="2961944"/>
    <lineage>
        <taxon>Bacteria</taxon>
        <taxon>Pseudomonadati</taxon>
        <taxon>Pseudomonadota</taxon>
        <taxon>Gammaproteobacteria</taxon>
        <taxon>Alteromonadales</taxon>
        <taxon>Alteromonadaceae</taxon>
        <taxon>Opacimonas</taxon>
    </lineage>
</organism>
<dbReference type="RefSeq" id="WP_254099970.1">
    <property type="nucleotide sequence ID" value="NZ_JANATA010000009.1"/>
</dbReference>
<dbReference type="InterPro" id="IPR022409">
    <property type="entry name" value="PKD/Chitinase_dom"/>
</dbReference>
<keyword evidence="2" id="KW-0732">Signal</keyword>
<feature type="domain" description="PKD/Chitinase" evidence="3">
    <location>
        <begin position="421"/>
        <end position="511"/>
    </location>
</feature>
<dbReference type="InterPro" id="IPR013783">
    <property type="entry name" value="Ig-like_fold"/>
</dbReference>
<dbReference type="CDD" id="cd00146">
    <property type="entry name" value="PKD"/>
    <property type="match status" value="1"/>
</dbReference>
<proteinExistence type="predicted"/>
<dbReference type="InterPro" id="IPR029865">
    <property type="entry name" value="KIAA0319-like"/>
</dbReference>
<dbReference type="PROSITE" id="PS51257">
    <property type="entry name" value="PROKAR_LIPOPROTEIN"/>
    <property type="match status" value="1"/>
</dbReference>
<feature type="domain" description="PKD/Chitinase" evidence="3">
    <location>
        <begin position="709"/>
        <end position="798"/>
    </location>
</feature>
<dbReference type="SMART" id="SM00089">
    <property type="entry name" value="PKD"/>
    <property type="match status" value="8"/>
</dbReference>
<comment type="caution">
    <text evidence="4">The sequence shown here is derived from an EMBL/GenBank/DDBJ whole genome shotgun (WGS) entry which is preliminary data.</text>
</comment>
<dbReference type="InterPro" id="IPR000601">
    <property type="entry name" value="PKD_dom"/>
</dbReference>
<feature type="domain" description="PKD/Chitinase" evidence="3">
    <location>
        <begin position="906"/>
        <end position="992"/>
    </location>
</feature>
<dbReference type="PANTHER" id="PTHR46182:SF2">
    <property type="entry name" value="FI19480P1"/>
    <property type="match status" value="1"/>
</dbReference>
<dbReference type="Pfam" id="PF22352">
    <property type="entry name" value="K319L-like_PKD"/>
    <property type="match status" value="7"/>
</dbReference>
<feature type="region of interest" description="Disordered" evidence="1">
    <location>
        <begin position="24"/>
        <end position="43"/>
    </location>
</feature>
<accession>A0AA41WXX6</accession>
<feature type="compositionally biased region" description="Polar residues" evidence="1">
    <location>
        <begin position="34"/>
        <end position="43"/>
    </location>
</feature>
<reference evidence="4" key="1">
    <citation type="submission" date="2022-07" db="EMBL/GenBank/DDBJ databases">
        <title>Characterization of the Novel Bacterium Alteromonas immobilis LMIT006 and Alteromonas gregis LMIT007.</title>
        <authorList>
            <person name="Lin X."/>
        </authorList>
    </citation>
    <scope>NUCLEOTIDE SEQUENCE</scope>
    <source>
        <strain evidence="4">LMIT007</strain>
    </source>
</reference>
<dbReference type="SUPFAM" id="SSF49299">
    <property type="entry name" value="PKD domain"/>
    <property type="match status" value="5"/>
</dbReference>
<dbReference type="Proteomes" id="UP001165413">
    <property type="component" value="Unassembled WGS sequence"/>
</dbReference>
<feature type="domain" description="PKD/Chitinase" evidence="3">
    <location>
        <begin position="231"/>
        <end position="319"/>
    </location>
</feature>
<name>A0AA41WXX6_9ALTE</name>
<feature type="chain" id="PRO_5041339828" evidence="2">
    <location>
        <begin position="21"/>
        <end position="1120"/>
    </location>
</feature>
<dbReference type="AlphaFoldDB" id="A0AA41WXX6"/>
<dbReference type="Gene3D" id="2.60.40.10">
    <property type="entry name" value="Immunoglobulins"/>
    <property type="match status" value="10"/>
</dbReference>
<feature type="domain" description="PKD/Chitinase" evidence="3">
    <location>
        <begin position="41"/>
        <end position="131"/>
    </location>
</feature>
<dbReference type="InterPro" id="IPR017868">
    <property type="entry name" value="Filamin/ABP280_repeat-like"/>
</dbReference>
<protein>
    <submittedName>
        <fullName evidence="4">PKD domain-containing protein</fullName>
    </submittedName>
</protein>
<feature type="domain" description="PKD/Chitinase" evidence="3">
    <location>
        <begin position="516"/>
        <end position="604"/>
    </location>
</feature>
<dbReference type="Pfam" id="PF18911">
    <property type="entry name" value="PKD_4"/>
    <property type="match status" value="1"/>
</dbReference>
<dbReference type="EMBL" id="JANATA010000009">
    <property type="protein sequence ID" value="MCP3428569.1"/>
    <property type="molecule type" value="Genomic_DNA"/>
</dbReference>